<evidence type="ECO:0000313" key="2">
    <source>
        <dbReference type="EMBL" id="CAG8481418.1"/>
    </source>
</evidence>
<protein>
    <submittedName>
        <fullName evidence="2">23622_t:CDS:1</fullName>
    </submittedName>
</protein>
<name>A0A9N8W8X9_9GLOM</name>
<sequence length="176" mass="20437">MFHKTINDFILHHKHYQVTIENLNTQIKSVFESGPKGQPPNVLNSLKRDHDLFKSLHQEFNTASTTNQRERIAKEIMKGIGIHDKIEQLVFYPALKDCGMEIGNNYVKQSLLHDNVKSSLYELNSLLEDEGVDSLMFKNFLNKTMTDFVAHAEVEEHEIFIFCQKIFDAKKNRGAW</sequence>
<proteinExistence type="predicted"/>
<evidence type="ECO:0000313" key="3">
    <source>
        <dbReference type="Proteomes" id="UP000789405"/>
    </source>
</evidence>
<dbReference type="PANTHER" id="PTHR35585">
    <property type="entry name" value="HHE DOMAIN PROTEIN (AFU_ORTHOLOGUE AFUA_4G00730)"/>
    <property type="match status" value="1"/>
</dbReference>
<keyword evidence="3" id="KW-1185">Reference proteome</keyword>
<accession>A0A9N8W8X9</accession>
<dbReference type="AlphaFoldDB" id="A0A9N8W8X9"/>
<organism evidence="2 3">
    <name type="scientific">Dentiscutata erythropus</name>
    <dbReference type="NCBI Taxonomy" id="1348616"/>
    <lineage>
        <taxon>Eukaryota</taxon>
        <taxon>Fungi</taxon>
        <taxon>Fungi incertae sedis</taxon>
        <taxon>Mucoromycota</taxon>
        <taxon>Glomeromycotina</taxon>
        <taxon>Glomeromycetes</taxon>
        <taxon>Diversisporales</taxon>
        <taxon>Gigasporaceae</taxon>
        <taxon>Dentiscutata</taxon>
    </lineage>
</organism>
<reference evidence="2" key="1">
    <citation type="submission" date="2021-06" db="EMBL/GenBank/DDBJ databases">
        <authorList>
            <person name="Kallberg Y."/>
            <person name="Tangrot J."/>
            <person name="Rosling A."/>
        </authorList>
    </citation>
    <scope>NUCLEOTIDE SEQUENCE</scope>
    <source>
        <strain evidence="2">MA453B</strain>
    </source>
</reference>
<dbReference type="EMBL" id="CAJVPY010000582">
    <property type="protein sequence ID" value="CAG8481418.1"/>
    <property type="molecule type" value="Genomic_DNA"/>
</dbReference>
<dbReference type="Pfam" id="PF01814">
    <property type="entry name" value="Hemerythrin"/>
    <property type="match status" value="1"/>
</dbReference>
<evidence type="ECO:0000259" key="1">
    <source>
        <dbReference type="Pfam" id="PF01814"/>
    </source>
</evidence>
<comment type="caution">
    <text evidence="2">The sequence shown here is derived from an EMBL/GenBank/DDBJ whole genome shotgun (WGS) entry which is preliminary data.</text>
</comment>
<dbReference type="OrthoDB" id="2402535at2759"/>
<dbReference type="InterPro" id="IPR012312">
    <property type="entry name" value="Hemerythrin-like"/>
</dbReference>
<dbReference type="PANTHER" id="PTHR35585:SF1">
    <property type="entry name" value="HHE DOMAIN PROTEIN (AFU_ORTHOLOGUE AFUA_4G00730)"/>
    <property type="match status" value="1"/>
</dbReference>
<feature type="domain" description="Hemerythrin-like" evidence="1">
    <location>
        <begin position="43"/>
        <end position="160"/>
    </location>
</feature>
<gene>
    <name evidence="2" type="ORF">DERYTH_LOCUS1945</name>
</gene>
<dbReference type="Proteomes" id="UP000789405">
    <property type="component" value="Unassembled WGS sequence"/>
</dbReference>